<dbReference type="Pfam" id="PF14060">
    <property type="entry name" value="DUF4252"/>
    <property type="match status" value="1"/>
</dbReference>
<comment type="caution">
    <text evidence="1">The sequence shown here is derived from an EMBL/GenBank/DDBJ whole genome shotgun (WGS) entry which is preliminary data.</text>
</comment>
<dbReference type="OrthoDB" id="824552at2"/>
<evidence type="ECO:0000313" key="1">
    <source>
        <dbReference type="EMBL" id="EON78725.1"/>
    </source>
</evidence>
<accession>R7ZX34</accession>
<dbReference type="EMBL" id="AQHR01000022">
    <property type="protein sequence ID" value="EON78725.1"/>
    <property type="molecule type" value="Genomic_DNA"/>
</dbReference>
<keyword evidence="2" id="KW-1185">Reference proteome</keyword>
<sequence length="156" mass="17238">MKKLILLLLAVSYLQSGFGQSKSVEALYQKYKSSEDFFHLDLGGNFLGLAKSFNVSLNEADKKKISQSMEKIRLIKIPGSATVLSTEFNALKKSLERERFELMMEAGKRSEGVLIYGKGGTRIKDIVLIVRDEKGELMVIEATGDFDPGLVSGLGK</sequence>
<dbReference type="RefSeq" id="WP_010852770.1">
    <property type="nucleotide sequence ID" value="NZ_AQHR01000022.1"/>
</dbReference>
<dbReference type="STRING" id="1232681.ADIS_0622"/>
<dbReference type="Proteomes" id="UP000013909">
    <property type="component" value="Unassembled WGS sequence"/>
</dbReference>
<name>R7ZX34_9BACT</name>
<proteinExistence type="predicted"/>
<dbReference type="InterPro" id="IPR025348">
    <property type="entry name" value="DUF4252"/>
</dbReference>
<organism evidence="1 2">
    <name type="scientific">Lunatimonas lonarensis</name>
    <dbReference type="NCBI Taxonomy" id="1232681"/>
    <lineage>
        <taxon>Bacteria</taxon>
        <taxon>Pseudomonadati</taxon>
        <taxon>Bacteroidota</taxon>
        <taxon>Cytophagia</taxon>
        <taxon>Cytophagales</taxon>
        <taxon>Cyclobacteriaceae</taxon>
    </lineage>
</organism>
<reference evidence="1 2" key="1">
    <citation type="submission" date="2013-02" db="EMBL/GenBank/DDBJ databases">
        <title>A novel strain isolated from Lonar lake, Maharashtra, India.</title>
        <authorList>
            <person name="Singh A."/>
        </authorList>
    </citation>
    <scope>NUCLEOTIDE SEQUENCE [LARGE SCALE GENOMIC DNA]</scope>
    <source>
        <strain evidence="1 2">AK24</strain>
    </source>
</reference>
<gene>
    <name evidence="1" type="ORF">ADIS_0622</name>
</gene>
<evidence type="ECO:0008006" key="3">
    <source>
        <dbReference type="Google" id="ProtNLM"/>
    </source>
</evidence>
<evidence type="ECO:0000313" key="2">
    <source>
        <dbReference type="Proteomes" id="UP000013909"/>
    </source>
</evidence>
<dbReference type="AlphaFoldDB" id="R7ZX34"/>
<protein>
    <recommendedName>
        <fullName evidence="3">DUF4252 domain-containing protein</fullName>
    </recommendedName>
</protein>